<evidence type="ECO:0008006" key="4">
    <source>
        <dbReference type="Google" id="ProtNLM"/>
    </source>
</evidence>
<feature type="transmembrane region" description="Helical" evidence="1">
    <location>
        <begin position="69"/>
        <end position="91"/>
    </location>
</feature>
<dbReference type="Proteomes" id="UP001597061">
    <property type="component" value="Unassembled WGS sequence"/>
</dbReference>
<protein>
    <recommendedName>
        <fullName evidence="4">DUF2975 domain-containing protein</fullName>
    </recommendedName>
</protein>
<reference evidence="3" key="1">
    <citation type="journal article" date="2019" name="Int. J. Syst. Evol. Microbiol.">
        <title>The Global Catalogue of Microorganisms (GCM) 10K type strain sequencing project: providing services to taxonomists for standard genome sequencing and annotation.</title>
        <authorList>
            <consortium name="The Broad Institute Genomics Platform"/>
            <consortium name="The Broad Institute Genome Sequencing Center for Infectious Disease"/>
            <person name="Wu L."/>
            <person name="Ma J."/>
        </authorList>
    </citation>
    <scope>NUCLEOTIDE SEQUENCE [LARGE SCALE GENOMIC DNA]</scope>
    <source>
        <strain evidence="3">CCUG 62414</strain>
    </source>
</reference>
<evidence type="ECO:0000313" key="3">
    <source>
        <dbReference type="Proteomes" id="UP001597061"/>
    </source>
</evidence>
<comment type="caution">
    <text evidence="2">The sequence shown here is derived from an EMBL/GenBank/DDBJ whole genome shotgun (WGS) entry which is preliminary data.</text>
</comment>
<evidence type="ECO:0000256" key="1">
    <source>
        <dbReference type="SAM" id="Phobius"/>
    </source>
</evidence>
<keyword evidence="3" id="KW-1185">Reference proteome</keyword>
<gene>
    <name evidence="2" type="ORF">ACFQ1R_02810</name>
</gene>
<proteinExistence type="predicted"/>
<feature type="transmembrane region" description="Helical" evidence="1">
    <location>
        <begin position="103"/>
        <end position="125"/>
    </location>
</feature>
<feature type="transmembrane region" description="Helical" evidence="1">
    <location>
        <begin position="31"/>
        <end position="57"/>
    </location>
</feature>
<organism evidence="2 3">
    <name type="scientific">Mariniflexile jejuense</name>
    <dbReference type="NCBI Taxonomy" id="1173582"/>
    <lineage>
        <taxon>Bacteria</taxon>
        <taxon>Pseudomonadati</taxon>
        <taxon>Bacteroidota</taxon>
        <taxon>Flavobacteriia</taxon>
        <taxon>Flavobacteriales</taxon>
        <taxon>Flavobacteriaceae</taxon>
        <taxon>Mariniflexile</taxon>
    </lineage>
</organism>
<feature type="transmembrane region" description="Helical" evidence="1">
    <location>
        <begin position="137"/>
        <end position="158"/>
    </location>
</feature>
<evidence type="ECO:0000313" key="2">
    <source>
        <dbReference type="EMBL" id="MFD0989018.1"/>
    </source>
</evidence>
<keyword evidence="1" id="KW-0472">Membrane</keyword>
<keyword evidence="1" id="KW-0812">Transmembrane</keyword>
<keyword evidence="1" id="KW-1133">Transmembrane helix</keyword>
<name>A0ABW3JEV6_9FLAO</name>
<sequence length="171" mass="18821">MIKFIEPELYLCIGFNKKTNRLNLKYTKYGLINALLSLIPIFPTLTLFPGVITAMAIENTVNSCETSYFIVLWSSIILTIVITALFLLRLDKKTVKTKKKEKINFGLLSLLIYTLINTAGLILILGTDLACHGDGQTILACLLSGPIASLFIIVLGLISDLKIKITSVNSV</sequence>
<accession>A0ABW3JEV6</accession>
<dbReference type="EMBL" id="JBHTJI010000001">
    <property type="protein sequence ID" value="MFD0989018.1"/>
    <property type="molecule type" value="Genomic_DNA"/>
</dbReference>